<dbReference type="SMART" id="SM00342">
    <property type="entry name" value="HTH_ARAC"/>
    <property type="match status" value="1"/>
</dbReference>
<dbReference type="PROSITE" id="PS01124">
    <property type="entry name" value="HTH_ARAC_FAMILY_2"/>
    <property type="match status" value="1"/>
</dbReference>
<dbReference type="InterPro" id="IPR009057">
    <property type="entry name" value="Homeodomain-like_sf"/>
</dbReference>
<dbReference type="Gene3D" id="1.10.10.60">
    <property type="entry name" value="Homeodomain-like"/>
    <property type="match status" value="2"/>
</dbReference>
<gene>
    <name evidence="5" type="ORF">GCM10023351_14260</name>
</gene>
<dbReference type="InterPro" id="IPR011051">
    <property type="entry name" value="RmlC_Cupin_sf"/>
</dbReference>
<feature type="domain" description="HTH araC/xylS-type" evidence="4">
    <location>
        <begin position="133"/>
        <end position="230"/>
    </location>
</feature>
<name>A0ABP9A0K5_9MICO</name>
<keyword evidence="3" id="KW-0804">Transcription</keyword>
<dbReference type="InterPro" id="IPR014710">
    <property type="entry name" value="RmlC-like_jellyroll"/>
</dbReference>
<dbReference type="EMBL" id="BAABKO010000002">
    <property type="protein sequence ID" value="GAA4771415.1"/>
    <property type="molecule type" value="Genomic_DNA"/>
</dbReference>
<dbReference type="InterPro" id="IPR020449">
    <property type="entry name" value="Tscrpt_reg_AraC-type_HTH"/>
</dbReference>
<dbReference type="Gene3D" id="2.60.120.10">
    <property type="entry name" value="Jelly Rolls"/>
    <property type="match status" value="1"/>
</dbReference>
<evidence type="ECO:0000256" key="2">
    <source>
        <dbReference type="ARBA" id="ARBA00023125"/>
    </source>
</evidence>
<proteinExistence type="predicted"/>
<accession>A0ABP9A0K5</accession>
<evidence type="ECO:0000313" key="5">
    <source>
        <dbReference type="EMBL" id="GAA4771415.1"/>
    </source>
</evidence>
<dbReference type="InterPro" id="IPR018060">
    <property type="entry name" value="HTH_AraC"/>
</dbReference>
<dbReference type="PRINTS" id="PR00032">
    <property type="entry name" value="HTHARAC"/>
</dbReference>
<keyword evidence="6" id="KW-1185">Reference proteome</keyword>
<dbReference type="SUPFAM" id="SSF51182">
    <property type="entry name" value="RmlC-like cupins"/>
    <property type="match status" value="1"/>
</dbReference>
<dbReference type="PANTHER" id="PTHR11019">
    <property type="entry name" value="HTH-TYPE TRANSCRIPTIONAL REGULATOR NIMR"/>
    <property type="match status" value="1"/>
</dbReference>
<dbReference type="Proteomes" id="UP001501645">
    <property type="component" value="Unassembled WGS sequence"/>
</dbReference>
<sequence length="238" mass="26238">MRAPALVDSVTHRHDAHELTWLAAGELQVDIGGRAWKVDAARALWIPAGVAHTVRPGRDALALPLFFPADRWTSPHDAPRTIRRSAHLDALARTLAQPGLATPSALAVCRARMLDLVAEGDEQLPMPLDPRAREIADALVADPSRPETLEEWGRVAHVSAKTLQRSFACETGLRFPEWRTLLRLQTARRLLDSDETVAEVAAHVGYASCTAFIDAFRRAYGTTPARLRRSERARGPRS</sequence>
<evidence type="ECO:0000313" key="6">
    <source>
        <dbReference type="Proteomes" id="UP001501645"/>
    </source>
</evidence>
<dbReference type="SUPFAM" id="SSF46689">
    <property type="entry name" value="Homeodomain-like"/>
    <property type="match status" value="1"/>
</dbReference>
<dbReference type="PANTHER" id="PTHR11019:SF199">
    <property type="entry name" value="HTH-TYPE TRANSCRIPTIONAL REGULATOR NIMR"/>
    <property type="match status" value="1"/>
</dbReference>
<evidence type="ECO:0000259" key="4">
    <source>
        <dbReference type="PROSITE" id="PS01124"/>
    </source>
</evidence>
<dbReference type="Pfam" id="PF12833">
    <property type="entry name" value="HTH_18"/>
    <property type="match status" value="1"/>
</dbReference>
<dbReference type="Pfam" id="PF02311">
    <property type="entry name" value="AraC_binding"/>
    <property type="match status" value="1"/>
</dbReference>
<evidence type="ECO:0000256" key="1">
    <source>
        <dbReference type="ARBA" id="ARBA00023015"/>
    </source>
</evidence>
<organism evidence="5 6">
    <name type="scientific">Microbacterium gilvum</name>
    <dbReference type="NCBI Taxonomy" id="1336204"/>
    <lineage>
        <taxon>Bacteria</taxon>
        <taxon>Bacillati</taxon>
        <taxon>Actinomycetota</taxon>
        <taxon>Actinomycetes</taxon>
        <taxon>Micrococcales</taxon>
        <taxon>Microbacteriaceae</taxon>
        <taxon>Microbacterium</taxon>
    </lineage>
</organism>
<dbReference type="InterPro" id="IPR018062">
    <property type="entry name" value="HTH_AraC-typ_CS"/>
</dbReference>
<keyword evidence="1" id="KW-0805">Transcription regulation</keyword>
<keyword evidence="2" id="KW-0238">DNA-binding</keyword>
<dbReference type="PROSITE" id="PS00041">
    <property type="entry name" value="HTH_ARAC_FAMILY_1"/>
    <property type="match status" value="1"/>
</dbReference>
<protein>
    <submittedName>
        <fullName evidence="5">Helix-turn-helix transcriptional regulator</fullName>
    </submittedName>
</protein>
<reference evidence="6" key="1">
    <citation type="journal article" date="2019" name="Int. J. Syst. Evol. Microbiol.">
        <title>The Global Catalogue of Microorganisms (GCM) 10K type strain sequencing project: providing services to taxonomists for standard genome sequencing and annotation.</title>
        <authorList>
            <consortium name="The Broad Institute Genomics Platform"/>
            <consortium name="The Broad Institute Genome Sequencing Center for Infectious Disease"/>
            <person name="Wu L."/>
            <person name="Ma J."/>
        </authorList>
    </citation>
    <scope>NUCLEOTIDE SEQUENCE [LARGE SCALE GENOMIC DNA]</scope>
    <source>
        <strain evidence="6">JCM 18537</strain>
    </source>
</reference>
<comment type="caution">
    <text evidence="5">The sequence shown here is derived from an EMBL/GenBank/DDBJ whole genome shotgun (WGS) entry which is preliminary data.</text>
</comment>
<dbReference type="InterPro" id="IPR003313">
    <property type="entry name" value="AraC-bd"/>
</dbReference>
<evidence type="ECO:0000256" key="3">
    <source>
        <dbReference type="ARBA" id="ARBA00023163"/>
    </source>
</evidence>